<accession>A0A0P6Y0Y1</accession>
<dbReference type="PATRIC" id="fig|229920.5.peg.3185"/>
<dbReference type="Gene3D" id="2.60.120.200">
    <property type="match status" value="1"/>
</dbReference>
<dbReference type="PANTHER" id="PTHR35332">
    <property type="entry name" value="REGULATION OF ENOLASE PROTEIN 1"/>
    <property type="match status" value="1"/>
</dbReference>
<protein>
    <recommendedName>
        <fullName evidence="3">DUF1349 domain-containing protein</fullName>
    </recommendedName>
</protein>
<dbReference type="InterPro" id="IPR009784">
    <property type="entry name" value="DUF1349"/>
</dbReference>
<dbReference type="EMBL" id="LGCK01000001">
    <property type="protein sequence ID" value="KPL75166.1"/>
    <property type="molecule type" value="Genomic_DNA"/>
</dbReference>
<evidence type="ECO:0000313" key="2">
    <source>
        <dbReference type="Proteomes" id="UP000050430"/>
    </source>
</evidence>
<dbReference type="InterPro" id="IPR013320">
    <property type="entry name" value="ConA-like_dom_sf"/>
</dbReference>
<dbReference type="AlphaFoldDB" id="A0A0P6Y0Y1"/>
<dbReference type="Pfam" id="PF07081">
    <property type="entry name" value="DUF1349"/>
    <property type="match status" value="1"/>
</dbReference>
<dbReference type="SUPFAM" id="SSF49899">
    <property type="entry name" value="Concanavalin A-like lectins/glucanases"/>
    <property type="match status" value="1"/>
</dbReference>
<name>A0A0P6Y0Y1_9CHLR</name>
<evidence type="ECO:0008006" key="3">
    <source>
        <dbReference type="Google" id="ProtNLM"/>
    </source>
</evidence>
<keyword evidence="2" id="KW-1185">Reference proteome</keyword>
<comment type="caution">
    <text evidence="1">The sequence shown here is derived from an EMBL/GenBank/DDBJ whole genome shotgun (WGS) entry which is preliminary data.</text>
</comment>
<dbReference type="PANTHER" id="PTHR35332:SF2">
    <property type="entry name" value="REGULATION OF ENOLASE PROTEIN 1"/>
    <property type="match status" value="1"/>
</dbReference>
<dbReference type="Proteomes" id="UP000050430">
    <property type="component" value="Unassembled WGS sequence"/>
</dbReference>
<organism evidence="1 2">
    <name type="scientific">Leptolinea tardivitalis</name>
    <dbReference type="NCBI Taxonomy" id="229920"/>
    <lineage>
        <taxon>Bacteria</taxon>
        <taxon>Bacillati</taxon>
        <taxon>Chloroflexota</taxon>
        <taxon>Anaerolineae</taxon>
        <taxon>Anaerolineales</taxon>
        <taxon>Anaerolineaceae</taxon>
        <taxon>Leptolinea</taxon>
    </lineage>
</organism>
<dbReference type="OrthoDB" id="9814707at2"/>
<gene>
    <name evidence="1" type="ORF">ADM99_00290</name>
</gene>
<reference evidence="1 2" key="1">
    <citation type="submission" date="2015-07" db="EMBL/GenBank/DDBJ databases">
        <title>Genome sequence of Leptolinea tardivitalis DSM 16556.</title>
        <authorList>
            <person name="Hemp J."/>
            <person name="Ward L.M."/>
            <person name="Pace L.A."/>
            <person name="Fischer W.W."/>
        </authorList>
    </citation>
    <scope>NUCLEOTIDE SEQUENCE [LARGE SCALE GENOMIC DNA]</scope>
    <source>
        <strain evidence="1 2">YMTK-2</strain>
    </source>
</reference>
<dbReference type="RefSeq" id="WP_062420754.1">
    <property type="nucleotide sequence ID" value="NZ_BBYA01000003.1"/>
</dbReference>
<evidence type="ECO:0000313" key="1">
    <source>
        <dbReference type="EMBL" id="KPL75166.1"/>
    </source>
</evidence>
<sequence length="204" mass="22988">MSTVTAADLRQFQWINKSRAEFENGRLIIEAPAESDFFCNNGAIAESGITPETLCNAPFYYTEVTGDFVMSVRVSHDFKDTYDSATIMVMKDFDVWAKACFEKTDFGTHAVVSVVTNHTSDDANGCNIDGNSVWLKAARVNNSFSFHYSLDGNRYYMTRFFNLPVEKTIKAGLVAQAPTGRGGLRYFEDFRLEQKTVKNIRFGE</sequence>
<dbReference type="STRING" id="229920.ADM99_00290"/>
<proteinExistence type="predicted"/>